<dbReference type="EMBL" id="WKJZ01000001">
    <property type="protein sequence ID" value="MVW73888.1"/>
    <property type="molecule type" value="Genomic_DNA"/>
</dbReference>
<keyword evidence="1" id="KW-0175">Coiled coil</keyword>
<evidence type="ECO:0000256" key="2">
    <source>
        <dbReference type="SAM" id="SignalP"/>
    </source>
</evidence>
<gene>
    <name evidence="4" type="ORF">GJV18_01045</name>
</gene>
<evidence type="ECO:0000259" key="3">
    <source>
        <dbReference type="Pfam" id="PF13511"/>
    </source>
</evidence>
<comment type="caution">
    <text evidence="4">The sequence shown here is derived from an EMBL/GenBank/DDBJ whole genome shotgun (WGS) entry which is preliminary data.</text>
</comment>
<protein>
    <submittedName>
        <fullName evidence="4">DUF4124 domain-containing protein</fullName>
    </submittedName>
</protein>
<evidence type="ECO:0000313" key="5">
    <source>
        <dbReference type="Proteomes" id="UP000429555"/>
    </source>
</evidence>
<sequence length="197" mass="22104">MRKPVLTCCALLFGSLLPVLAGASELYRYTDEKGTTVLSRQGVPPEHIARGYEVLNSQGRVVRVVPPAPSAEEMQEILAEKARAKSDGQLLRLYSNLDDVERARERKMAELDSLIGVARGNLQSARVHQGNLQGQAAEHERAGRQVPEHLLAQIENQKAEQERLKADIERYRQARTEADAAFDADRDRLKVLLDRRQ</sequence>
<keyword evidence="2" id="KW-0732">Signal</keyword>
<evidence type="ECO:0000256" key="1">
    <source>
        <dbReference type="SAM" id="Coils"/>
    </source>
</evidence>
<name>A0A6I4KQE9_9PSED</name>
<feature type="domain" description="DUF4124" evidence="3">
    <location>
        <begin position="15"/>
        <end position="71"/>
    </location>
</feature>
<proteinExistence type="predicted"/>
<accession>A0A6I4KQE9</accession>
<feature type="coiled-coil region" evidence="1">
    <location>
        <begin position="151"/>
        <end position="181"/>
    </location>
</feature>
<feature type="signal peptide" evidence="2">
    <location>
        <begin position="1"/>
        <end position="21"/>
    </location>
</feature>
<reference evidence="4 5" key="1">
    <citation type="submission" date="2019-11" db="EMBL/GenBank/DDBJ databases">
        <title>Pseudomonas flavidum sp. nov., isolated from Baiyang Lake.</title>
        <authorList>
            <person name="Zhao Y."/>
        </authorList>
    </citation>
    <scope>NUCLEOTIDE SEQUENCE [LARGE SCALE GENOMIC DNA]</scope>
    <source>
        <strain evidence="5">R-22-3 w-18</strain>
    </source>
</reference>
<feature type="chain" id="PRO_5026174463" evidence="2">
    <location>
        <begin position="22"/>
        <end position="197"/>
    </location>
</feature>
<dbReference type="AlphaFoldDB" id="A0A6I4KQE9"/>
<evidence type="ECO:0000313" key="4">
    <source>
        <dbReference type="EMBL" id="MVW73888.1"/>
    </source>
</evidence>
<dbReference type="InterPro" id="IPR025392">
    <property type="entry name" value="DUF4124"/>
</dbReference>
<organism evidence="4 5">
    <name type="scientific">Pseudomonas xionganensis</name>
    <dbReference type="NCBI Taxonomy" id="2654845"/>
    <lineage>
        <taxon>Bacteria</taxon>
        <taxon>Pseudomonadati</taxon>
        <taxon>Pseudomonadota</taxon>
        <taxon>Gammaproteobacteria</taxon>
        <taxon>Pseudomonadales</taxon>
        <taxon>Pseudomonadaceae</taxon>
        <taxon>Pseudomonas</taxon>
    </lineage>
</organism>
<dbReference type="Pfam" id="PF13511">
    <property type="entry name" value="DUF4124"/>
    <property type="match status" value="1"/>
</dbReference>
<dbReference type="RefSeq" id="WP_160342871.1">
    <property type="nucleotide sequence ID" value="NZ_WKJZ01000001.1"/>
</dbReference>
<dbReference type="Proteomes" id="UP000429555">
    <property type="component" value="Unassembled WGS sequence"/>
</dbReference>
<keyword evidence="5" id="KW-1185">Reference proteome</keyword>